<dbReference type="CDD" id="cd01184">
    <property type="entry name" value="INT_C_like_1"/>
    <property type="match status" value="1"/>
</dbReference>
<comment type="caution">
    <text evidence="6">The sequence shown here is derived from an EMBL/GenBank/DDBJ whole genome shotgun (WGS) entry which is preliminary data.</text>
</comment>
<evidence type="ECO:0000256" key="1">
    <source>
        <dbReference type="ARBA" id="ARBA00008857"/>
    </source>
</evidence>
<dbReference type="Pfam" id="PF20172">
    <property type="entry name" value="DUF6538"/>
    <property type="match status" value="1"/>
</dbReference>
<evidence type="ECO:0000313" key="6">
    <source>
        <dbReference type="EMBL" id="MEO3682300.1"/>
    </source>
</evidence>
<dbReference type="PANTHER" id="PTHR30349:SF41">
    <property type="entry name" value="INTEGRASE_RECOMBINASE PROTEIN MJ0367-RELATED"/>
    <property type="match status" value="1"/>
</dbReference>
<evidence type="ECO:0000256" key="2">
    <source>
        <dbReference type="ARBA" id="ARBA00022908"/>
    </source>
</evidence>
<dbReference type="PROSITE" id="PS51898">
    <property type="entry name" value="TYR_RECOMBINASE"/>
    <property type="match status" value="1"/>
</dbReference>
<dbReference type="InterPro" id="IPR011010">
    <property type="entry name" value="DNA_brk_join_enz"/>
</dbReference>
<evidence type="ECO:0000313" key="7">
    <source>
        <dbReference type="Proteomes" id="UP001477278"/>
    </source>
</evidence>
<protein>
    <submittedName>
        <fullName evidence="6">Site-specific integrase</fullName>
    </submittedName>
</protein>
<dbReference type="PANTHER" id="PTHR30349">
    <property type="entry name" value="PHAGE INTEGRASE-RELATED"/>
    <property type="match status" value="1"/>
</dbReference>
<name>A0ABV0FN99_9GAMM</name>
<dbReference type="SUPFAM" id="SSF56349">
    <property type="entry name" value="DNA breaking-rejoining enzymes"/>
    <property type="match status" value="1"/>
</dbReference>
<organism evidence="6 7">
    <name type="scientific">Shewanella vesiculosa</name>
    <dbReference type="NCBI Taxonomy" id="518738"/>
    <lineage>
        <taxon>Bacteria</taxon>
        <taxon>Pseudomonadati</taxon>
        <taxon>Pseudomonadota</taxon>
        <taxon>Gammaproteobacteria</taxon>
        <taxon>Alteromonadales</taxon>
        <taxon>Shewanellaceae</taxon>
        <taxon>Shewanella</taxon>
    </lineage>
</organism>
<dbReference type="InterPro" id="IPR046668">
    <property type="entry name" value="DUF6538"/>
</dbReference>
<keyword evidence="4" id="KW-0233">DNA recombination</keyword>
<evidence type="ECO:0000256" key="4">
    <source>
        <dbReference type="ARBA" id="ARBA00023172"/>
    </source>
</evidence>
<keyword evidence="3" id="KW-0238">DNA-binding</keyword>
<dbReference type="Pfam" id="PF00589">
    <property type="entry name" value="Phage_integrase"/>
    <property type="match status" value="1"/>
</dbReference>
<keyword evidence="7" id="KW-1185">Reference proteome</keyword>
<gene>
    <name evidence="6" type="ORF">ABHN84_08315</name>
</gene>
<accession>A0ABV0FN99</accession>
<feature type="domain" description="Tyr recombinase" evidence="5">
    <location>
        <begin position="430"/>
        <end position="636"/>
    </location>
</feature>
<dbReference type="InterPro" id="IPR013762">
    <property type="entry name" value="Integrase-like_cat_sf"/>
</dbReference>
<evidence type="ECO:0000256" key="3">
    <source>
        <dbReference type="ARBA" id="ARBA00023125"/>
    </source>
</evidence>
<dbReference type="EMBL" id="JBDPZN010000002">
    <property type="protein sequence ID" value="MEO3682300.1"/>
    <property type="molecule type" value="Genomic_DNA"/>
</dbReference>
<sequence length="643" mass="75033">MVRLNHYLYQYPHSKNFYFKLRIPQRIKQKYSLVNQFFISSLKTSDKNNAQRLALIVKGYFDKEFRSMFLRQTFTEMLEMHRATLAESEEVKTWDFRAYLKARFSEYLAWGKDMIASEMNLINNYPEVKHISSKEIDLFNQYLQSSMENNDISRGFELTAHKQYLLSYLDDYQAFTRSEEFRKANDEPEDKNLTLSHATSAEKAFSRSDRGVDYYQAHPSLLVEDEPNAIAVKRFIARHIALDFDFKCALVQELKKFEDSFKSFSDEAYDRNGLSFIQMKTFEHMFDTLNETLKTLKDFTEKQSIKEQESNALPIKPIAEKFMEEKGISTEADTVRQYKIAFTFLYTIIGEDFDLTQFNRQKALEIKDAVMAKQSNSEKGRRSETISVATINKYLKNFGAFLSWCYKHDYISEQGQFENMTIRETAKNTSRRRSYTRTEIETIVSYEPRDKREAKNIRDDIFWFPKIALYTGMRLNEISLLTIDDFQVQDGIDFINLNDKNLKTSSSNRVIPIHSKLIDMGLLAFVQAKRSKKEKILFSQIRVGKAESSKDGWAEPISKWFNRTLIRNIGIDKDKEASENTMIDFHSFRTTFISALKVKGVGGYLVKQIVGHLGADDITFDTYGGQASTKMSALKDLVEQIDY</sequence>
<dbReference type="InterPro" id="IPR002104">
    <property type="entry name" value="Integrase_catalytic"/>
</dbReference>
<dbReference type="InterPro" id="IPR050090">
    <property type="entry name" value="Tyrosine_recombinase_XerCD"/>
</dbReference>
<comment type="similarity">
    <text evidence="1">Belongs to the 'phage' integrase family.</text>
</comment>
<dbReference type="RefSeq" id="WP_347689999.1">
    <property type="nucleotide sequence ID" value="NZ_JBDPZN010000002.1"/>
</dbReference>
<dbReference type="Gene3D" id="1.10.443.10">
    <property type="entry name" value="Intergrase catalytic core"/>
    <property type="match status" value="1"/>
</dbReference>
<dbReference type="Proteomes" id="UP001477278">
    <property type="component" value="Unassembled WGS sequence"/>
</dbReference>
<proteinExistence type="inferred from homology"/>
<reference evidence="6 7" key="1">
    <citation type="submission" date="2024-05" db="EMBL/GenBank/DDBJ databases">
        <title>Genome sequencing of Marine Estuary Bacteria, Shewanella vesiculosa and S. baltica, and Pseudomonas syringae.</title>
        <authorList>
            <person name="Gurung A."/>
            <person name="Maclea K.S."/>
        </authorList>
    </citation>
    <scope>NUCLEOTIDE SEQUENCE [LARGE SCALE GENOMIC DNA]</scope>
    <source>
        <strain evidence="6 7">1A</strain>
    </source>
</reference>
<keyword evidence="2" id="KW-0229">DNA integration</keyword>
<evidence type="ECO:0000259" key="5">
    <source>
        <dbReference type="PROSITE" id="PS51898"/>
    </source>
</evidence>